<feature type="transmembrane region" description="Helical" evidence="1">
    <location>
        <begin position="835"/>
        <end position="856"/>
    </location>
</feature>
<name>A0ABN8LJ29_9CNID</name>
<dbReference type="EMBL" id="CALNXI010000031">
    <property type="protein sequence ID" value="CAH3015938.1"/>
    <property type="molecule type" value="Genomic_DNA"/>
</dbReference>
<dbReference type="PANTHER" id="PTHR11319:SF35">
    <property type="entry name" value="OUTER MEMBRANE PROTEIN PMPC-RELATED"/>
    <property type="match status" value="1"/>
</dbReference>
<evidence type="ECO:0000256" key="2">
    <source>
        <dbReference type="SAM" id="SignalP"/>
    </source>
</evidence>
<keyword evidence="1" id="KW-0472">Membrane</keyword>
<evidence type="ECO:0000313" key="3">
    <source>
        <dbReference type="EMBL" id="CAH3015938.1"/>
    </source>
</evidence>
<keyword evidence="1" id="KW-0812">Transmembrane</keyword>
<organism evidence="3 4">
    <name type="scientific">Porites evermanni</name>
    <dbReference type="NCBI Taxonomy" id="104178"/>
    <lineage>
        <taxon>Eukaryota</taxon>
        <taxon>Metazoa</taxon>
        <taxon>Cnidaria</taxon>
        <taxon>Anthozoa</taxon>
        <taxon>Hexacorallia</taxon>
        <taxon>Scleractinia</taxon>
        <taxon>Fungiina</taxon>
        <taxon>Poritidae</taxon>
        <taxon>Porites</taxon>
    </lineage>
</organism>
<gene>
    <name evidence="3" type="ORF">PEVE_00023352</name>
</gene>
<feature type="chain" id="PRO_5047161472" evidence="2">
    <location>
        <begin position="20"/>
        <end position="1212"/>
    </location>
</feature>
<feature type="transmembrane region" description="Helical" evidence="1">
    <location>
        <begin position="1128"/>
        <end position="1152"/>
    </location>
</feature>
<feature type="transmembrane region" description="Helical" evidence="1">
    <location>
        <begin position="1077"/>
        <end position="1094"/>
    </location>
</feature>
<dbReference type="InterPro" id="IPR011050">
    <property type="entry name" value="Pectin_lyase_fold/virulence"/>
</dbReference>
<feature type="transmembrane region" description="Helical" evidence="1">
    <location>
        <begin position="915"/>
        <end position="938"/>
    </location>
</feature>
<dbReference type="SUPFAM" id="SSF51126">
    <property type="entry name" value="Pectin lyase-like"/>
    <property type="match status" value="1"/>
</dbReference>
<protein>
    <submittedName>
        <fullName evidence="3">Uncharacterized protein</fullName>
    </submittedName>
</protein>
<feature type="transmembrane region" description="Helical" evidence="1">
    <location>
        <begin position="1005"/>
        <end position="1031"/>
    </location>
</feature>
<keyword evidence="1" id="KW-1133">Transmembrane helix</keyword>
<accession>A0ABN8LJ29</accession>
<feature type="signal peptide" evidence="2">
    <location>
        <begin position="1"/>
        <end position="19"/>
    </location>
</feature>
<keyword evidence="2" id="KW-0732">Signal</keyword>
<proteinExistence type="predicted"/>
<keyword evidence="4" id="KW-1185">Reference proteome</keyword>
<dbReference type="PANTHER" id="PTHR11319">
    <property type="entry name" value="G PROTEIN-COUPLED RECEPTOR-RELATED"/>
    <property type="match status" value="1"/>
</dbReference>
<comment type="caution">
    <text evidence="3">The sequence shown here is derived from an EMBL/GenBank/DDBJ whole genome shotgun (WGS) entry which is preliminary data.</text>
</comment>
<evidence type="ECO:0000256" key="1">
    <source>
        <dbReference type="SAM" id="Phobius"/>
    </source>
</evidence>
<sequence>MISSVCVLLAASWISHALSLHVTISQSFGANNISCYTSNGTVPCRSLNYALEILNDASFSDETTFIFVIQDRIHDLRNQIQISQPRKERQVFITALVSRSVIRCGDETLEICGFIFGSQTGGTFFTHNIHVSNIEFQHFSANAAAVVAIWNSVDVSFTNCAFTQNERAGVNAIDSGVTIAGCLFLNNTSNVQHTRLSRELTISVGGGAGFVFLMSSNFTVVVRDTNFTENSAATNNSENFIPPFTSNSVIPKLNFLGGGMLVAFLEKANSNRAFVKNSVFFNNSATFGGGLFHFSAHDSGGNLLDVQSTLFKRNRATQGGGALSTSIWDSSSCSILVKDCIISDNWSRRGGGLNIYPMRMQYTYPIAQSFMQFVNVTLDRNSGRASAAVRLDTALPVGNPISVLPEFIDCTIQNHEATYLSYTAPFASQRIHVKFSGTNVFTMNQGAGAIEFQEGVIHLNGTLELSKNTGTHGGAVLFRSSQLILYPGSELNFVQNAASGTGGAIMVQTRAMYEYIHQYNPDCFVKYSEDHTPPSEWKAKVSFIKNSARLKGAAIYISSLGACLWYEKSPFYSFDQALRWNNTFVYEGNYLRPGKHFQPFSGTEYDIATDTQHFQDEDKTDKEIQLSPGEKSMMDIQGFDELNHMVFTIATISQTANPGLSNRLHVDESIRLLSPLNEVSFPFSYRLANKTVYKQLTNKTLHRFQVEDIFSTLKNRYFFNVTAIPCRPGFKFQGTVCICDKSIDGVSRCGDDSRTVYLTEGYWGGVIDGRLVTYFCPSHYCKCVTDGDLPGCVFNPARIDEQCAHNRTGVLCGKCKKGLSVGLRMEECLECEGHGAWVIAAVVVVVIAVCVIIIVLNPSMSSELRGPLFFFQVLPIIFEPNNVIGESVLYVADLLNFGGPLVYLHSCVVEGMNNLFAVALGYLMPFVTLIVFLISYILSTSFYLVRFKFRKNSSLQSFWLMTLFVYNYLAVTSFMLLHCPKVGGKLVFFYDGNVQCFKGEHLGMALLAMFVLSVLVVPLPLIVLVLTKGYWKVDPQYVSTLTNGLSPHCSWWWSVDLFRRLLLMATYAFIPTWHTKQIVMILMCCLILAVHSIFQPYKKKRVNVVETLYLFALCVMATMQDFDDQDTANVICLVLLILTTVHFVAVIIYKAIGFYRSRSKRHCPKRFAKRRGYGSIAGTDFETSIGPEQIRRKNIFDIIFSNSDDSSDSFGK</sequence>
<reference evidence="3 4" key="1">
    <citation type="submission" date="2022-05" db="EMBL/GenBank/DDBJ databases">
        <authorList>
            <consortium name="Genoscope - CEA"/>
            <person name="William W."/>
        </authorList>
    </citation>
    <scope>NUCLEOTIDE SEQUENCE [LARGE SCALE GENOMIC DNA]</scope>
</reference>
<evidence type="ECO:0000313" key="4">
    <source>
        <dbReference type="Proteomes" id="UP001159427"/>
    </source>
</evidence>
<dbReference type="Proteomes" id="UP001159427">
    <property type="component" value="Unassembled WGS sequence"/>
</dbReference>
<feature type="transmembrane region" description="Helical" evidence="1">
    <location>
        <begin position="958"/>
        <end position="977"/>
    </location>
</feature>